<organism evidence="2">
    <name type="scientific">Oppiella nova</name>
    <dbReference type="NCBI Taxonomy" id="334625"/>
    <lineage>
        <taxon>Eukaryota</taxon>
        <taxon>Metazoa</taxon>
        <taxon>Ecdysozoa</taxon>
        <taxon>Arthropoda</taxon>
        <taxon>Chelicerata</taxon>
        <taxon>Arachnida</taxon>
        <taxon>Acari</taxon>
        <taxon>Acariformes</taxon>
        <taxon>Sarcoptiformes</taxon>
        <taxon>Oribatida</taxon>
        <taxon>Brachypylina</taxon>
        <taxon>Oppioidea</taxon>
        <taxon>Oppiidae</taxon>
        <taxon>Oppiella</taxon>
    </lineage>
</organism>
<keyword evidence="3" id="KW-1185">Reference proteome</keyword>
<evidence type="ECO:0000313" key="2">
    <source>
        <dbReference type="EMBL" id="CAD7658685.1"/>
    </source>
</evidence>
<name>A0A7R9QU96_9ACAR</name>
<feature type="region of interest" description="Disordered" evidence="1">
    <location>
        <begin position="118"/>
        <end position="168"/>
    </location>
</feature>
<feature type="compositionally biased region" description="Polar residues" evidence="1">
    <location>
        <begin position="250"/>
        <end position="261"/>
    </location>
</feature>
<feature type="compositionally biased region" description="Low complexity" evidence="1">
    <location>
        <begin position="121"/>
        <end position="138"/>
    </location>
</feature>
<dbReference type="OrthoDB" id="6534101at2759"/>
<evidence type="ECO:0000313" key="3">
    <source>
        <dbReference type="Proteomes" id="UP000728032"/>
    </source>
</evidence>
<dbReference type="Proteomes" id="UP000728032">
    <property type="component" value="Unassembled WGS sequence"/>
</dbReference>
<proteinExistence type="predicted"/>
<reference evidence="2" key="1">
    <citation type="submission" date="2020-11" db="EMBL/GenBank/DDBJ databases">
        <authorList>
            <person name="Tran Van P."/>
        </authorList>
    </citation>
    <scope>NUCLEOTIDE SEQUENCE</scope>
</reference>
<feature type="non-terminal residue" evidence="2">
    <location>
        <position position="1"/>
    </location>
</feature>
<sequence length="261" mass="27628">RESVETLLREHAFRHSPFRALIGADLSPHDHQALANAAALGRIPCGNDFLLMASQAALSASQSWKLPHNTGPQPVFPNTSINNLNLAELSSMMASNPAMASLYFSNIPRNFMSPSFPVLSTPPTSSAPPSQSPQQHPALNSPPGNGPQTQPNMSGIGSPYIPTSMAQMSPLGPGFPTSMANSAATASALYASRLQLNHLYQNLKFHPYLQTNRFMPQMVPNSNGMLSTGAGSGGGVMPNGKLEPLDLNSRDSPNGSVPSQM</sequence>
<dbReference type="AlphaFoldDB" id="A0A7R9QU96"/>
<feature type="region of interest" description="Disordered" evidence="1">
    <location>
        <begin position="230"/>
        <end position="261"/>
    </location>
</feature>
<evidence type="ECO:0000256" key="1">
    <source>
        <dbReference type="SAM" id="MobiDB-lite"/>
    </source>
</evidence>
<protein>
    <submittedName>
        <fullName evidence="2">Uncharacterized protein</fullName>
    </submittedName>
</protein>
<dbReference type="EMBL" id="OC930394">
    <property type="protein sequence ID" value="CAD7658685.1"/>
    <property type="molecule type" value="Genomic_DNA"/>
</dbReference>
<feature type="compositionally biased region" description="Polar residues" evidence="1">
    <location>
        <begin position="142"/>
        <end position="155"/>
    </location>
</feature>
<dbReference type="EMBL" id="CAJPVJ010015569">
    <property type="protein sequence ID" value="CAG2175871.1"/>
    <property type="molecule type" value="Genomic_DNA"/>
</dbReference>
<accession>A0A7R9QU96</accession>
<gene>
    <name evidence="2" type="ORF">ONB1V03_LOCUS15306</name>
</gene>